<dbReference type="Pfam" id="PF18753">
    <property type="entry name" value="Nmad2"/>
    <property type="match status" value="1"/>
</dbReference>
<protein>
    <recommendedName>
        <fullName evidence="1">Nucleotide modification associated domain-containing protein</fullName>
    </recommendedName>
</protein>
<comment type="caution">
    <text evidence="2">The sequence shown here is derived from an EMBL/GenBank/DDBJ whole genome shotgun (WGS) entry which is preliminary data.</text>
</comment>
<accession>A0ABU2WJU7</accession>
<evidence type="ECO:0000313" key="3">
    <source>
        <dbReference type="Proteomes" id="UP001254608"/>
    </source>
</evidence>
<dbReference type="InterPro" id="IPR041180">
    <property type="entry name" value="Nmad2"/>
</dbReference>
<keyword evidence="3" id="KW-1185">Reference proteome</keyword>
<dbReference type="RefSeq" id="WP_311365542.1">
    <property type="nucleotide sequence ID" value="NZ_JAVRIC010000017.1"/>
</dbReference>
<reference evidence="2 3" key="1">
    <citation type="submission" date="2023-09" db="EMBL/GenBank/DDBJ databases">
        <authorList>
            <person name="Rey-Velasco X."/>
        </authorList>
    </citation>
    <scope>NUCLEOTIDE SEQUENCE [LARGE SCALE GENOMIC DNA]</scope>
    <source>
        <strain evidence="2 3">W345</strain>
    </source>
</reference>
<dbReference type="Proteomes" id="UP001254608">
    <property type="component" value="Unassembled WGS sequence"/>
</dbReference>
<evidence type="ECO:0000259" key="1">
    <source>
        <dbReference type="Pfam" id="PF18753"/>
    </source>
</evidence>
<evidence type="ECO:0000313" key="2">
    <source>
        <dbReference type="EMBL" id="MDT0498150.1"/>
    </source>
</evidence>
<proteinExistence type="predicted"/>
<feature type="domain" description="Nucleotide modification associated" evidence="1">
    <location>
        <begin position="2"/>
        <end position="99"/>
    </location>
</feature>
<dbReference type="EMBL" id="JAVRIC010000017">
    <property type="protein sequence ID" value="MDT0498150.1"/>
    <property type="molecule type" value="Genomic_DNA"/>
</dbReference>
<sequence>MKLFSYVVTHDTGFSPNPFWGCCTLANCKPAIRRAAQVGDWIVGLSPKASGNRVVFGMKVDEIIDYASYFRDQRFSDKIPDYTRGEVVWKAGDNIYKPLQDGDFEAMIPITSFTLRSLNYESMTWLQAFQEQASSRVSHQAIS</sequence>
<name>A0ABU2WJU7_9GAMM</name>
<organism evidence="2 3">
    <name type="scientific">Banduia mediterranea</name>
    <dbReference type="NCBI Taxonomy" id="3075609"/>
    <lineage>
        <taxon>Bacteria</taxon>
        <taxon>Pseudomonadati</taxon>
        <taxon>Pseudomonadota</taxon>
        <taxon>Gammaproteobacteria</taxon>
        <taxon>Nevskiales</taxon>
        <taxon>Algiphilaceae</taxon>
        <taxon>Banduia</taxon>
    </lineage>
</organism>
<gene>
    <name evidence="2" type="ORF">RM530_12350</name>
</gene>